<dbReference type="InterPro" id="IPR055597">
    <property type="entry name" value="DUF7173"/>
</dbReference>
<dbReference type="EMBL" id="LR798318">
    <property type="protein sequence ID" value="CAB5223331.1"/>
    <property type="molecule type" value="Genomic_DNA"/>
</dbReference>
<protein>
    <submittedName>
        <fullName evidence="1">Uncharacterized protein</fullName>
    </submittedName>
</protein>
<proteinExistence type="predicted"/>
<evidence type="ECO:0000313" key="1">
    <source>
        <dbReference type="EMBL" id="CAB5223331.1"/>
    </source>
</evidence>
<dbReference type="Pfam" id="PF23791">
    <property type="entry name" value="DUF7173"/>
    <property type="match status" value="1"/>
</dbReference>
<reference evidence="1" key="1">
    <citation type="submission" date="2020-05" db="EMBL/GenBank/DDBJ databases">
        <authorList>
            <person name="Chiriac C."/>
            <person name="Salcher M."/>
            <person name="Ghai R."/>
            <person name="Kavagutti S V."/>
        </authorList>
    </citation>
    <scope>NUCLEOTIDE SEQUENCE</scope>
</reference>
<name>A0A6J7WZ94_9CAUD</name>
<organism evidence="1">
    <name type="scientific">uncultured Caudovirales phage</name>
    <dbReference type="NCBI Taxonomy" id="2100421"/>
    <lineage>
        <taxon>Viruses</taxon>
        <taxon>Duplodnaviria</taxon>
        <taxon>Heunggongvirae</taxon>
        <taxon>Uroviricota</taxon>
        <taxon>Caudoviricetes</taxon>
        <taxon>Peduoviridae</taxon>
        <taxon>Maltschvirus</taxon>
        <taxon>Maltschvirus maltsch</taxon>
    </lineage>
</organism>
<gene>
    <name evidence="1" type="ORF">UFOVP381_30</name>
</gene>
<sequence>MSTLNELTNEWMSAKADERLANIRRITIEEQILKLCEHKEEGSLTTDIGDGIKITTTGKVTYKADLCKLDELTDDWPEEMKPVKVALKLDETVLKKIRKEDPALWKTIARAVEVKPAKTGVSISIEE</sequence>
<accession>A0A6J7WZ94</accession>